<evidence type="ECO:0000256" key="1">
    <source>
        <dbReference type="ARBA" id="ARBA00004370"/>
    </source>
</evidence>
<accession>A0ABT0NDQ5</accession>
<dbReference type="PANTHER" id="PTHR35814:SF1">
    <property type="entry name" value="GLUTATHIONE S-TRANSFERASE-RELATED"/>
    <property type="match status" value="1"/>
</dbReference>
<feature type="transmembrane region" description="Helical" evidence="5">
    <location>
        <begin position="6"/>
        <end position="25"/>
    </location>
</feature>
<feature type="transmembrane region" description="Helical" evidence="5">
    <location>
        <begin position="107"/>
        <end position="129"/>
    </location>
</feature>
<evidence type="ECO:0000256" key="3">
    <source>
        <dbReference type="ARBA" id="ARBA00022989"/>
    </source>
</evidence>
<proteinExistence type="predicted"/>
<dbReference type="EMBL" id="JAKIKT010000012">
    <property type="protein sequence ID" value="MCL2916250.1"/>
    <property type="molecule type" value="Genomic_DNA"/>
</dbReference>
<comment type="subcellular location">
    <subcellularLocation>
        <location evidence="1">Membrane</location>
    </subcellularLocation>
</comment>
<dbReference type="Pfam" id="PF01124">
    <property type="entry name" value="MAPEG"/>
    <property type="match status" value="1"/>
</dbReference>
<dbReference type="InterPro" id="IPR001129">
    <property type="entry name" value="Membr-assoc_MAPEG"/>
</dbReference>
<evidence type="ECO:0000313" key="7">
    <source>
        <dbReference type="Proteomes" id="UP001202831"/>
    </source>
</evidence>
<keyword evidence="7" id="KW-1185">Reference proteome</keyword>
<keyword evidence="2 5" id="KW-0812">Transmembrane</keyword>
<dbReference type="Proteomes" id="UP001202831">
    <property type="component" value="Unassembled WGS sequence"/>
</dbReference>
<dbReference type="Gene3D" id="1.20.120.550">
    <property type="entry name" value="Membrane associated eicosanoid/glutathione metabolism-like domain"/>
    <property type="match status" value="1"/>
</dbReference>
<gene>
    <name evidence="6" type="ORF">L2725_21165</name>
</gene>
<evidence type="ECO:0000256" key="2">
    <source>
        <dbReference type="ARBA" id="ARBA00022692"/>
    </source>
</evidence>
<evidence type="ECO:0000256" key="5">
    <source>
        <dbReference type="SAM" id="Phobius"/>
    </source>
</evidence>
<dbReference type="SUPFAM" id="SSF161084">
    <property type="entry name" value="MAPEG domain-like"/>
    <property type="match status" value="1"/>
</dbReference>
<keyword evidence="3 5" id="KW-1133">Transmembrane helix</keyword>
<protein>
    <submittedName>
        <fullName evidence="6">MAPEG family protein</fullName>
    </submittedName>
</protein>
<sequence>MTVAITAIYASLTALMIVVFTWRVIKERRATKTGLGDGGNESLQLANRVHGNLLENAPIVLILMLLAELGGLSSLLLNLAGGTWLFARLLHAVGLTQGRGGIHPGRFWGVLLTWGVILFLAGANLYLALMALAA</sequence>
<dbReference type="InterPro" id="IPR023352">
    <property type="entry name" value="MAPEG-like_dom_sf"/>
</dbReference>
<comment type="caution">
    <text evidence="6">The sequence shown here is derived from an EMBL/GenBank/DDBJ whole genome shotgun (WGS) entry which is preliminary data.</text>
</comment>
<keyword evidence="4 5" id="KW-0472">Membrane</keyword>
<name>A0ABT0NDQ5_9GAMM</name>
<feature type="transmembrane region" description="Helical" evidence="5">
    <location>
        <begin position="59"/>
        <end position="87"/>
    </location>
</feature>
<reference evidence="6 7" key="1">
    <citation type="submission" date="2022-01" db="EMBL/GenBank/DDBJ databases">
        <title>Whole genome-based taxonomy of the Shewanellaceae.</title>
        <authorList>
            <person name="Martin-Rodriguez A.J."/>
        </authorList>
    </citation>
    <scope>NUCLEOTIDE SEQUENCE [LARGE SCALE GENOMIC DNA]</scope>
    <source>
        <strain evidence="6 7">DSM 21332</strain>
    </source>
</reference>
<dbReference type="RefSeq" id="WP_248937420.1">
    <property type="nucleotide sequence ID" value="NZ_JAKIKT010000012.1"/>
</dbReference>
<organism evidence="6 7">
    <name type="scientific">Shewanella corallii</name>
    <dbReference type="NCBI Taxonomy" id="560080"/>
    <lineage>
        <taxon>Bacteria</taxon>
        <taxon>Pseudomonadati</taxon>
        <taxon>Pseudomonadota</taxon>
        <taxon>Gammaproteobacteria</taxon>
        <taxon>Alteromonadales</taxon>
        <taxon>Shewanellaceae</taxon>
        <taxon>Shewanella</taxon>
    </lineage>
</organism>
<evidence type="ECO:0000256" key="4">
    <source>
        <dbReference type="ARBA" id="ARBA00023136"/>
    </source>
</evidence>
<dbReference type="PANTHER" id="PTHR35814">
    <property type="match status" value="1"/>
</dbReference>
<evidence type="ECO:0000313" key="6">
    <source>
        <dbReference type="EMBL" id="MCL2916250.1"/>
    </source>
</evidence>